<feature type="signal peptide" evidence="1">
    <location>
        <begin position="1"/>
        <end position="24"/>
    </location>
</feature>
<reference evidence="2" key="1">
    <citation type="submission" date="2023-06" db="EMBL/GenBank/DDBJ databases">
        <title>Genome-scale phylogeny and comparative genomics of the fungal order Sordariales.</title>
        <authorList>
            <consortium name="Lawrence Berkeley National Laboratory"/>
            <person name="Hensen N."/>
            <person name="Bonometti L."/>
            <person name="Westerberg I."/>
            <person name="Brannstrom I.O."/>
            <person name="Guillou S."/>
            <person name="Cros-Aarteil S."/>
            <person name="Calhoun S."/>
            <person name="Haridas S."/>
            <person name="Kuo A."/>
            <person name="Mondo S."/>
            <person name="Pangilinan J."/>
            <person name="Riley R."/>
            <person name="LaButti K."/>
            <person name="Andreopoulos B."/>
            <person name="Lipzen A."/>
            <person name="Chen C."/>
            <person name="Yanf M."/>
            <person name="Daum C."/>
            <person name="Ng V."/>
            <person name="Clum A."/>
            <person name="Steindorff A."/>
            <person name="Ohm R."/>
            <person name="Martin F."/>
            <person name="Silar P."/>
            <person name="Natvig D."/>
            <person name="Lalanne C."/>
            <person name="Gautier V."/>
            <person name="Ament-velasquez S.L."/>
            <person name="Kruys A."/>
            <person name="Hutchinson M.I."/>
            <person name="Powell A.J."/>
            <person name="Barry K."/>
            <person name="Miller A.N."/>
            <person name="Grigoriev I.V."/>
            <person name="Debuchy R."/>
            <person name="Gladieux P."/>
            <person name="Thoren M.H."/>
            <person name="Johannesson H."/>
        </authorList>
    </citation>
    <scope>NUCLEOTIDE SEQUENCE</scope>
    <source>
        <strain evidence="2">SMH3187-1</strain>
    </source>
</reference>
<feature type="chain" id="PRO_5041274116" evidence="1">
    <location>
        <begin position="25"/>
        <end position="94"/>
    </location>
</feature>
<gene>
    <name evidence="2" type="ORF">B0T18DRAFT_425990</name>
</gene>
<dbReference type="AlphaFoldDB" id="A0AA40F509"/>
<protein>
    <submittedName>
        <fullName evidence="2">Uncharacterized protein</fullName>
    </submittedName>
</protein>
<sequence>MYSPIKLATALALATFFTSSLTLANPAGTTSLAAAQLDADVGAFIQDTEPNRCCTPGCEYCSTILCEVEGCRDPMYTSCCNYALRSPVPPKTIS</sequence>
<keyword evidence="1" id="KW-0732">Signal</keyword>
<organism evidence="2 3">
    <name type="scientific">Schizothecium vesticola</name>
    <dbReference type="NCBI Taxonomy" id="314040"/>
    <lineage>
        <taxon>Eukaryota</taxon>
        <taxon>Fungi</taxon>
        <taxon>Dikarya</taxon>
        <taxon>Ascomycota</taxon>
        <taxon>Pezizomycotina</taxon>
        <taxon>Sordariomycetes</taxon>
        <taxon>Sordariomycetidae</taxon>
        <taxon>Sordariales</taxon>
        <taxon>Schizotheciaceae</taxon>
        <taxon>Schizothecium</taxon>
    </lineage>
</organism>
<evidence type="ECO:0000313" key="2">
    <source>
        <dbReference type="EMBL" id="KAK0751332.1"/>
    </source>
</evidence>
<evidence type="ECO:0000313" key="3">
    <source>
        <dbReference type="Proteomes" id="UP001172155"/>
    </source>
</evidence>
<dbReference type="Proteomes" id="UP001172155">
    <property type="component" value="Unassembled WGS sequence"/>
</dbReference>
<comment type="caution">
    <text evidence="2">The sequence shown here is derived from an EMBL/GenBank/DDBJ whole genome shotgun (WGS) entry which is preliminary data.</text>
</comment>
<keyword evidence="3" id="KW-1185">Reference proteome</keyword>
<dbReference type="EMBL" id="JAUKUD010000002">
    <property type="protein sequence ID" value="KAK0751332.1"/>
    <property type="molecule type" value="Genomic_DNA"/>
</dbReference>
<name>A0AA40F509_9PEZI</name>
<proteinExistence type="predicted"/>
<evidence type="ECO:0000256" key="1">
    <source>
        <dbReference type="SAM" id="SignalP"/>
    </source>
</evidence>
<accession>A0AA40F509</accession>